<organism evidence="1 2">
    <name type="scientific">Blautia obeum</name>
    <dbReference type="NCBI Taxonomy" id="40520"/>
    <lineage>
        <taxon>Bacteria</taxon>
        <taxon>Bacillati</taxon>
        <taxon>Bacillota</taxon>
        <taxon>Clostridia</taxon>
        <taxon>Lachnospirales</taxon>
        <taxon>Lachnospiraceae</taxon>
        <taxon>Blautia</taxon>
    </lineage>
</organism>
<gene>
    <name evidence="1" type="ORF">C4886_01630</name>
</gene>
<dbReference type="PANTHER" id="PTHR46246">
    <property type="entry name" value="GUANOSINE-3',5'-BIS(DIPHOSPHATE) 3'-PYROPHOSPHOHYDROLASE MESH1"/>
    <property type="match status" value="1"/>
</dbReference>
<evidence type="ECO:0000313" key="2">
    <source>
        <dbReference type="Proteomes" id="UP000253208"/>
    </source>
</evidence>
<sequence>MIYTALTKKAMKVAYEAHHGQTDRSGTPYIFHPFHVAEQMDDELSVCTALLHDVIEDTEITFEDLTGEFPEEVVEALRCLTRDKNMNYFDYIRKLRKNPIAKKVKQADLLHNSDVTRLSDCENMSAEQISRLHGRYKRALEILHDAR</sequence>
<dbReference type="GO" id="GO:0008893">
    <property type="term" value="F:guanosine-3',5'-bis(diphosphate) 3'-diphosphatase activity"/>
    <property type="evidence" value="ECO:0007669"/>
    <property type="project" value="TreeGrafter"/>
</dbReference>
<protein>
    <submittedName>
        <fullName evidence="1">GTP pyrophosphokinase</fullName>
    </submittedName>
</protein>
<dbReference type="Gene3D" id="1.10.3210.10">
    <property type="entry name" value="Hypothetical protein af1432"/>
    <property type="match status" value="1"/>
</dbReference>
<dbReference type="InterPro" id="IPR052194">
    <property type="entry name" value="MESH1"/>
</dbReference>
<proteinExistence type="predicted"/>
<dbReference type="AlphaFoldDB" id="A0A367G608"/>
<dbReference type="GO" id="GO:0016301">
    <property type="term" value="F:kinase activity"/>
    <property type="evidence" value="ECO:0007669"/>
    <property type="project" value="UniProtKB-KW"/>
</dbReference>
<reference evidence="1 2" key="1">
    <citation type="submission" date="2018-02" db="EMBL/GenBank/DDBJ databases">
        <title>Complete genome sequencing of Faecalibacterium prausnitzii strains isolated from the human gut.</title>
        <authorList>
            <person name="Fitzgerald B.C."/>
            <person name="Shkoporov A.N."/>
            <person name="Ross P.R."/>
            <person name="Hill C."/>
        </authorList>
    </citation>
    <scope>NUCLEOTIDE SEQUENCE [LARGE SCALE GENOMIC DNA]</scope>
    <source>
        <strain evidence="1 2">APC942/31-1</strain>
    </source>
</reference>
<accession>A0A367G608</accession>
<dbReference type="SUPFAM" id="SSF109604">
    <property type="entry name" value="HD-domain/PDEase-like"/>
    <property type="match status" value="1"/>
</dbReference>
<dbReference type="PANTHER" id="PTHR46246:SF1">
    <property type="entry name" value="GUANOSINE-3',5'-BIS(DIPHOSPHATE) 3'-PYROPHOSPHOHYDROLASE MESH1"/>
    <property type="match status" value="1"/>
</dbReference>
<dbReference type="RefSeq" id="WP_114001518.1">
    <property type="nucleotide sequence ID" value="NZ_PSQG01000002.1"/>
</dbReference>
<dbReference type="EMBL" id="PSQG01000002">
    <property type="protein sequence ID" value="RCH46090.1"/>
    <property type="molecule type" value="Genomic_DNA"/>
</dbReference>
<evidence type="ECO:0000313" key="1">
    <source>
        <dbReference type="EMBL" id="RCH46090.1"/>
    </source>
</evidence>
<keyword evidence="1" id="KW-0418">Kinase</keyword>
<comment type="caution">
    <text evidence="1">The sequence shown here is derived from an EMBL/GenBank/DDBJ whole genome shotgun (WGS) entry which is preliminary data.</text>
</comment>
<keyword evidence="1" id="KW-0808">Transferase</keyword>
<dbReference type="Proteomes" id="UP000253208">
    <property type="component" value="Unassembled WGS sequence"/>
</dbReference>
<name>A0A367G608_9FIRM</name>
<dbReference type="Pfam" id="PF13328">
    <property type="entry name" value="HD_4"/>
    <property type="match status" value="1"/>
</dbReference>